<evidence type="ECO:0000256" key="1">
    <source>
        <dbReference type="SAM" id="Phobius"/>
    </source>
</evidence>
<feature type="transmembrane region" description="Helical" evidence="1">
    <location>
        <begin position="62"/>
        <end position="80"/>
    </location>
</feature>
<protein>
    <submittedName>
        <fullName evidence="2">Gp18</fullName>
    </submittedName>
</protein>
<keyword evidence="1" id="KW-1133">Transmembrane helix</keyword>
<dbReference type="Proteomes" id="UP000001504">
    <property type="component" value="Segment"/>
</dbReference>
<accession>D4P7Z3</accession>
<evidence type="ECO:0000313" key="2">
    <source>
        <dbReference type="EMBL" id="ADD81123.1"/>
    </source>
</evidence>
<sequence>MTILSRWVDRRWLILRVTAVSAAVIQAGLLFQSFSRGLDYVASATHGSAIISAVDQAIPIHLAGWLFVVFSVLGAVGVFLKRLPLAALSHMAIAVLYAIFASSALVDVMTAESTEGWRTGTAWAVAALLHTVLAHVSEDGWRVHRAG</sequence>
<keyword evidence="1" id="KW-0812">Transmembrane</keyword>
<organism evidence="2 3">
    <name type="scientific">Rhodococcus phage ReqiPine5</name>
    <dbReference type="NCBI Taxonomy" id="691963"/>
    <lineage>
        <taxon>Viruses</taxon>
        <taxon>Duplodnaviria</taxon>
        <taxon>Heunggongvirae</taxon>
        <taxon>Uroviricota</taxon>
        <taxon>Caudoviricetes</taxon>
        <taxon>Caudoviricetes incertae sedis</taxon>
        <taxon>Reqipinevirus</taxon>
        <taxon>Reqipinevirus reqipine5</taxon>
    </lineage>
</organism>
<proteinExistence type="predicted"/>
<keyword evidence="1" id="KW-0472">Membrane</keyword>
<reference evidence="2 3" key="1">
    <citation type="journal article" date="2011" name="Appl. Environ. Microbiol.">
        <title>Genomic and functional analyses of Rhodococcus equi phages ReqiPepy6, ReqiPoco6, ReqiPine5, and ReqiDocB7.</title>
        <authorList>
            <person name="Summer E.J."/>
            <person name="Liu M."/>
            <person name="Gill J.J."/>
            <person name="Grant M."/>
            <person name="Chan-Cortes T.N."/>
            <person name="Ferguson L."/>
            <person name="Janes C."/>
            <person name="Lange K."/>
            <person name="Bertoli M."/>
            <person name="Moore C."/>
            <person name="Orchard R.C."/>
            <person name="Cohen N."/>
            <person name="Young R."/>
        </authorList>
    </citation>
    <scope>NUCLEOTIDE SEQUENCE [LARGE SCALE GENOMIC DNA]</scope>
</reference>
<keyword evidence="3" id="KW-1185">Reference proteome</keyword>
<gene>
    <name evidence="2" type="ORF">ReqiPine5gene18</name>
</gene>
<dbReference type="EMBL" id="GU580943">
    <property type="protein sequence ID" value="ADD81123.1"/>
    <property type="molecule type" value="Genomic_DNA"/>
</dbReference>
<dbReference type="RefSeq" id="YP_009016199.1">
    <property type="nucleotide sequence ID" value="NC_023722.1"/>
</dbReference>
<dbReference type="GeneID" id="18564129"/>
<feature type="transmembrane region" description="Helical" evidence="1">
    <location>
        <begin position="92"/>
        <end position="111"/>
    </location>
</feature>
<feature type="transmembrane region" description="Helical" evidence="1">
    <location>
        <begin position="117"/>
        <end position="136"/>
    </location>
</feature>
<name>D4P7Z3_9CAUD</name>
<dbReference type="KEGG" id="vg:18564129"/>
<feature type="transmembrane region" description="Helical" evidence="1">
    <location>
        <begin position="12"/>
        <end position="31"/>
    </location>
</feature>
<evidence type="ECO:0000313" key="3">
    <source>
        <dbReference type="Proteomes" id="UP000001504"/>
    </source>
</evidence>